<dbReference type="EMBL" id="NBTZ01000047">
    <property type="protein sequence ID" value="OTP75672.1"/>
    <property type="molecule type" value="Genomic_DNA"/>
</dbReference>
<evidence type="ECO:0000313" key="1">
    <source>
        <dbReference type="EMBL" id="OTP75672.1"/>
    </source>
</evidence>
<keyword evidence="1" id="KW-0808">Transferase</keyword>
<organism evidence="1 2">
    <name type="scientific">Caballeronia sordidicola</name>
    <name type="common">Burkholderia sordidicola</name>
    <dbReference type="NCBI Taxonomy" id="196367"/>
    <lineage>
        <taxon>Bacteria</taxon>
        <taxon>Pseudomonadati</taxon>
        <taxon>Pseudomonadota</taxon>
        <taxon>Betaproteobacteria</taxon>
        <taxon>Burkholderiales</taxon>
        <taxon>Burkholderiaceae</taxon>
        <taxon>Caballeronia</taxon>
    </lineage>
</organism>
<gene>
    <name evidence="1" type="ORF">PAMC26577_13015</name>
</gene>
<proteinExistence type="predicted"/>
<dbReference type="PANTHER" id="PTHR43619">
    <property type="entry name" value="S-ADENOSYL-L-METHIONINE-DEPENDENT METHYLTRANSFERASE YKTD-RELATED"/>
    <property type="match status" value="1"/>
</dbReference>
<dbReference type="AlphaFoldDB" id="A0A242MWI3"/>
<keyword evidence="1" id="KW-0489">Methyltransferase</keyword>
<name>A0A242MWI3_CABSO</name>
<dbReference type="SUPFAM" id="SSF53335">
    <property type="entry name" value="S-adenosyl-L-methionine-dependent methyltransferases"/>
    <property type="match status" value="1"/>
</dbReference>
<dbReference type="Proteomes" id="UP000195221">
    <property type="component" value="Unassembled WGS sequence"/>
</dbReference>
<dbReference type="PANTHER" id="PTHR43619:SF2">
    <property type="entry name" value="S-ADENOSYL-L-METHIONINE-DEPENDENT METHYLTRANSFERASES SUPERFAMILY PROTEIN"/>
    <property type="match status" value="1"/>
</dbReference>
<sequence length="292" mass="33432">MLTPPSIRQEDLRARRRTAPAPATVKSTLVGVSETMLWTLYDRACEARRDDGILVDPDSVRICDAIDYDFIGHFGEPIGAFAARAAEIDQLLKRWLKRHPDGLIVSLGEGLETQARRVDNGRMRWLTVDLPDAIELREQFLPSSRRFNHIAASVFEPAWINGIESGPDVFIVVQGLFMYLEPETVKRLFIQVVKHFPGAEIAFDVIPRWFSQLTLWGINQTQSYRLPPMPWGINSDEIAALLHSWSLDIAALSVLEYRIPRGWPKVTEDLFRMNPLTRRHLPCLVHMKVRQQ</sequence>
<dbReference type="GO" id="GO:0008168">
    <property type="term" value="F:methyltransferase activity"/>
    <property type="evidence" value="ECO:0007669"/>
    <property type="project" value="UniProtKB-KW"/>
</dbReference>
<dbReference type="InterPro" id="IPR029063">
    <property type="entry name" value="SAM-dependent_MTases_sf"/>
</dbReference>
<comment type="caution">
    <text evidence="1">The sequence shown here is derived from an EMBL/GenBank/DDBJ whole genome shotgun (WGS) entry which is preliminary data.</text>
</comment>
<accession>A0A242MWI3</accession>
<dbReference type="Gene3D" id="3.40.50.150">
    <property type="entry name" value="Vaccinia Virus protein VP39"/>
    <property type="match status" value="1"/>
</dbReference>
<reference evidence="1 2" key="1">
    <citation type="submission" date="2017-03" db="EMBL/GenBank/DDBJ databases">
        <title>Genome analysis of strain PAMC 26577.</title>
        <authorList>
            <person name="Oh H.-M."/>
            <person name="Yang J.-A."/>
        </authorList>
    </citation>
    <scope>NUCLEOTIDE SEQUENCE [LARGE SCALE GENOMIC DNA]</scope>
    <source>
        <strain evidence="1 2">PAMC 26577</strain>
    </source>
</reference>
<evidence type="ECO:0000313" key="2">
    <source>
        <dbReference type="Proteomes" id="UP000195221"/>
    </source>
</evidence>
<protein>
    <submittedName>
        <fullName evidence="1">Putative O-methyltransferase</fullName>
    </submittedName>
</protein>
<dbReference type="GO" id="GO:0032259">
    <property type="term" value="P:methylation"/>
    <property type="evidence" value="ECO:0007669"/>
    <property type="project" value="UniProtKB-KW"/>
</dbReference>